<comment type="caution">
    <text evidence="9">The sequence shown here is derived from an EMBL/GenBank/DDBJ whole genome shotgun (WGS) entry which is preliminary data.</text>
</comment>
<evidence type="ECO:0000256" key="2">
    <source>
        <dbReference type="ARBA" id="ARBA00022490"/>
    </source>
</evidence>
<dbReference type="EMBL" id="SPOI01000234">
    <property type="protein sequence ID" value="TIB31327.1"/>
    <property type="molecule type" value="Genomic_DNA"/>
</dbReference>
<organism evidence="9 11">
    <name type="scientific">Wallemia ichthyophaga</name>
    <dbReference type="NCBI Taxonomy" id="245174"/>
    <lineage>
        <taxon>Eukaryota</taxon>
        <taxon>Fungi</taxon>
        <taxon>Dikarya</taxon>
        <taxon>Basidiomycota</taxon>
        <taxon>Wallemiomycotina</taxon>
        <taxon>Wallemiomycetes</taxon>
        <taxon>Wallemiales</taxon>
        <taxon>Wallemiaceae</taxon>
        <taxon>Wallemia</taxon>
    </lineage>
</organism>
<dbReference type="GO" id="GO:0006511">
    <property type="term" value="P:ubiquitin-dependent protein catabolic process"/>
    <property type="evidence" value="ECO:0007669"/>
    <property type="project" value="InterPro"/>
</dbReference>
<dbReference type="GO" id="GO:0005634">
    <property type="term" value="C:nucleus"/>
    <property type="evidence" value="ECO:0007669"/>
    <property type="project" value="UniProtKB-SubCell"/>
</dbReference>
<dbReference type="GO" id="GO:0019773">
    <property type="term" value="C:proteasome core complex, alpha-subunit complex"/>
    <property type="evidence" value="ECO:0007669"/>
    <property type="project" value="UniProtKB-UniRule"/>
</dbReference>
<comment type="subunit">
    <text evidence="6">The 26S proteasome consists of a 20S proteasome core and two 19S regulatory subunits.</text>
</comment>
<name>A0A4T0FV58_WALIC</name>
<comment type="subcellular location">
    <subcellularLocation>
        <location evidence="6">Cytoplasm</location>
    </subcellularLocation>
    <subcellularLocation>
        <location evidence="6">Nucleus</location>
    </subcellularLocation>
</comment>
<evidence type="ECO:0000256" key="3">
    <source>
        <dbReference type="ARBA" id="ARBA00022942"/>
    </source>
</evidence>
<reference evidence="10 11" key="1">
    <citation type="submission" date="2019-03" db="EMBL/GenBank/DDBJ databases">
        <title>Sequencing 23 genomes of Wallemia ichthyophaga.</title>
        <authorList>
            <person name="Gostincar C."/>
        </authorList>
    </citation>
    <scope>NUCLEOTIDE SEQUENCE [LARGE SCALE GENOMIC DNA]</scope>
    <source>
        <strain evidence="9 11">EXF-6200</strain>
        <strain evidence="8 10">EXF-8621</strain>
    </source>
</reference>
<dbReference type="InterPro" id="IPR029055">
    <property type="entry name" value="Ntn_hydrolases_N"/>
</dbReference>
<protein>
    <recommendedName>
        <fullName evidence="6">Proteasome subunit alpha type</fullName>
    </recommendedName>
</protein>
<dbReference type="CDD" id="cd03751">
    <property type="entry name" value="proteasome_alpha_type_3"/>
    <property type="match status" value="1"/>
</dbReference>
<evidence type="ECO:0000256" key="5">
    <source>
        <dbReference type="PROSITE-ProRule" id="PRU00808"/>
    </source>
</evidence>
<gene>
    <name evidence="9" type="ORF">E3P86_03345</name>
    <name evidence="8" type="ORF">E3P90_01272</name>
</gene>
<evidence type="ECO:0000256" key="4">
    <source>
        <dbReference type="ARBA" id="ARBA00023242"/>
    </source>
</evidence>
<dbReference type="EMBL" id="SPOF01000011">
    <property type="protein sequence ID" value="TIB14316.1"/>
    <property type="molecule type" value="Genomic_DNA"/>
</dbReference>
<keyword evidence="3 5" id="KW-0647">Proteasome</keyword>
<dbReference type="Gene3D" id="3.60.20.10">
    <property type="entry name" value="Glutamine Phosphoribosylpyrophosphate, subunit 1, domain 1"/>
    <property type="match status" value="1"/>
</dbReference>
<dbReference type="Pfam" id="PF00227">
    <property type="entry name" value="Proteasome"/>
    <property type="match status" value="1"/>
</dbReference>
<proteinExistence type="inferred from homology"/>
<dbReference type="InterPro" id="IPR050115">
    <property type="entry name" value="Proteasome_alpha"/>
</dbReference>
<evidence type="ECO:0000256" key="6">
    <source>
        <dbReference type="RuleBase" id="RU000551"/>
    </source>
</evidence>
<evidence type="ECO:0000259" key="7">
    <source>
        <dbReference type="PROSITE" id="PS00388"/>
    </source>
</evidence>
<dbReference type="PROSITE" id="PS00388">
    <property type="entry name" value="PROTEASOME_ALPHA_1"/>
    <property type="match status" value="1"/>
</dbReference>
<dbReference type="PROSITE" id="PS51475">
    <property type="entry name" value="PROTEASOME_ALPHA_2"/>
    <property type="match status" value="1"/>
</dbReference>
<dbReference type="AlphaFoldDB" id="A0A4T0FV58"/>
<dbReference type="Pfam" id="PF10584">
    <property type="entry name" value="Proteasome_A_N"/>
    <property type="match status" value="1"/>
</dbReference>
<dbReference type="SUPFAM" id="SSF56235">
    <property type="entry name" value="N-terminal nucleophile aminohydrolases (Ntn hydrolases)"/>
    <property type="match status" value="1"/>
</dbReference>
<comment type="similarity">
    <text evidence="5 6">Belongs to the peptidase T1A family.</text>
</comment>
<evidence type="ECO:0000256" key="1">
    <source>
        <dbReference type="ARBA" id="ARBA00002000"/>
    </source>
</evidence>
<sequence length="250" mass="27608">MSSIGTGYDLSASTYSPDGRIFQIEYANKAVENAGTVIGIRTKDGVILAAQKLLDSKLLVSGTAKRILTADMHIGMASAGLRADGKHLQTRAREECKNYRDNYMSPIPLKHLSDRLGSYLNAYTLYSSVRPFGISTVISSCDKNGPQLYAIEPSGLYWGYQATAIGKGKQLAQTELEKLNFDELSMRQAVFEAARIIHLVHDPTKDKGFELEISWIGKDSQYKHAHVPAQLYDEANELGKTQAESGRMQE</sequence>
<dbReference type="OrthoDB" id="40134at2759"/>
<feature type="domain" description="Proteasome alpha-type subunits" evidence="7">
    <location>
        <begin position="8"/>
        <end position="30"/>
    </location>
</feature>
<evidence type="ECO:0000313" key="8">
    <source>
        <dbReference type="EMBL" id="TIB14316.1"/>
    </source>
</evidence>
<evidence type="ECO:0000313" key="10">
    <source>
        <dbReference type="Proteomes" id="UP000306954"/>
    </source>
</evidence>
<dbReference type="PANTHER" id="PTHR11599">
    <property type="entry name" value="PROTEASOME SUBUNIT ALPHA/BETA"/>
    <property type="match status" value="1"/>
</dbReference>
<dbReference type="SMART" id="SM00948">
    <property type="entry name" value="Proteasome_A_N"/>
    <property type="match status" value="1"/>
</dbReference>
<dbReference type="GO" id="GO:0005737">
    <property type="term" value="C:cytoplasm"/>
    <property type="evidence" value="ECO:0007669"/>
    <property type="project" value="UniProtKB-SubCell"/>
</dbReference>
<dbReference type="Proteomes" id="UP000310689">
    <property type="component" value="Unassembled WGS sequence"/>
</dbReference>
<dbReference type="InterPro" id="IPR000426">
    <property type="entry name" value="Proteasome_asu_N"/>
</dbReference>
<keyword evidence="4 6" id="KW-0539">Nucleus</keyword>
<dbReference type="InterPro" id="IPR023332">
    <property type="entry name" value="Proteasome_alpha-type"/>
</dbReference>
<evidence type="ECO:0000313" key="9">
    <source>
        <dbReference type="EMBL" id="TIB31327.1"/>
    </source>
</evidence>
<keyword evidence="2 6" id="KW-0963">Cytoplasm</keyword>
<dbReference type="FunFam" id="3.60.20.10:FF:000007">
    <property type="entry name" value="Proteasome subunit alpha type"/>
    <property type="match status" value="1"/>
</dbReference>
<dbReference type="InterPro" id="IPR001353">
    <property type="entry name" value="Proteasome_sua/b"/>
</dbReference>
<accession>A0A4T0FV58</accession>
<evidence type="ECO:0000313" key="11">
    <source>
        <dbReference type="Proteomes" id="UP000310689"/>
    </source>
</evidence>
<dbReference type="Proteomes" id="UP000306954">
    <property type="component" value="Unassembled WGS sequence"/>
</dbReference>
<comment type="function">
    <text evidence="1">The proteasome is a multicatalytic proteinase complex which is characterized by its ability to cleave peptides with Arg, Phe, Tyr, Leu, and Glu adjacent to the leaving group at neutral or slightly basic pH. The proteasome has an ATP-dependent proteolytic activity.</text>
</comment>